<sequence>MYWLTSSNAIPPSAAHSWSAVGAGASSVEQELSQCFSSKLHHRLDFNPGTYSLLHHNCNKFSSEAMRYLDLPLFSSAEDKGRHPAISFSATREESWWRRHLYKATSALFGHERSVLSKKCQVPFFNNGTNCRRVSGGGRKGDCPMDMFGNSMRCYDPSQRASAGEEGVAPEVSYQGSANGVCGISIGERCYSYRAAAPCQPGAKCLGAVSVCQPSADAD</sequence>
<organism evidence="1 2">
    <name type="scientific">Prorocentrum cordatum</name>
    <dbReference type="NCBI Taxonomy" id="2364126"/>
    <lineage>
        <taxon>Eukaryota</taxon>
        <taxon>Sar</taxon>
        <taxon>Alveolata</taxon>
        <taxon>Dinophyceae</taxon>
        <taxon>Prorocentrales</taxon>
        <taxon>Prorocentraceae</taxon>
        <taxon>Prorocentrum</taxon>
    </lineage>
</organism>
<evidence type="ECO:0000313" key="1">
    <source>
        <dbReference type="EMBL" id="CAK0824200.1"/>
    </source>
</evidence>
<evidence type="ECO:0000313" key="2">
    <source>
        <dbReference type="Proteomes" id="UP001189429"/>
    </source>
</evidence>
<proteinExistence type="predicted"/>
<dbReference type="EMBL" id="CAUYUJ010008534">
    <property type="protein sequence ID" value="CAK0824200.1"/>
    <property type="molecule type" value="Genomic_DNA"/>
</dbReference>
<name>A0ABN9RZG8_9DINO</name>
<evidence type="ECO:0008006" key="3">
    <source>
        <dbReference type="Google" id="ProtNLM"/>
    </source>
</evidence>
<gene>
    <name evidence="1" type="ORF">PCOR1329_LOCUS24669</name>
</gene>
<protein>
    <recommendedName>
        <fullName evidence="3">PPPDE domain-containing protein</fullName>
    </recommendedName>
</protein>
<dbReference type="Gene3D" id="3.90.1720.30">
    <property type="entry name" value="PPPDE domains"/>
    <property type="match status" value="1"/>
</dbReference>
<reference evidence="1" key="1">
    <citation type="submission" date="2023-10" db="EMBL/GenBank/DDBJ databases">
        <authorList>
            <person name="Chen Y."/>
            <person name="Shah S."/>
            <person name="Dougan E. K."/>
            <person name="Thang M."/>
            <person name="Chan C."/>
        </authorList>
    </citation>
    <scope>NUCLEOTIDE SEQUENCE [LARGE SCALE GENOMIC DNA]</scope>
</reference>
<comment type="caution">
    <text evidence="1">The sequence shown here is derived from an EMBL/GenBank/DDBJ whole genome shotgun (WGS) entry which is preliminary data.</text>
</comment>
<accession>A0ABN9RZG8</accession>
<dbReference type="Proteomes" id="UP001189429">
    <property type="component" value="Unassembled WGS sequence"/>
</dbReference>
<dbReference type="InterPro" id="IPR042266">
    <property type="entry name" value="PPPDE_sf"/>
</dbReference>
<keyword evidence="2" id="KW-1185">Reference proteome</keyword>